<evidence type="ECO:0000256" key="10">
    <source>
        <dbReference type="ARBA" id="ARBA00023242"/>
    </source>
</evidence>
<keyword evidence="10" id="KW-0539">Nucleus</keyword>
<sequence length="817" mass="91291">MLSTKRFDVRENHPEVSLHQKTPRLKIAEMAPLKTSLTCSVCDEELSSVSTLHYHQMCLHTTEELSLAILSLRELSVNLTSPTEGGATGHAPSPSTDCEDMLLRNGLAKYPRFLHVSGGKKSKLSNSEGKTRSMDDENDSLSKNNKDKENILLDKSSVTDLDKVDNGGSVDRFQNDLRINAKNSSDSSRSRLWGTIKTLDGKTVDVPVVKIDNKRQVLKPNHVRDKESPDHSCLDRNTNSSSKSLSSRVTEETVNLPENADSNKRKNRNIVDSDVASDVCGDKSSLENSTEVTKKQERDGRQLNRCESEVTDGNCKESQDSDVICEKDSILKRQLEMMNMSSFDDVIEFDCSDDSDEEEEIFDVEAVSNDEESFENGEDEGDVSATEIMKEDTSLVKCEGHVSSGEEKRTFGKLSMHRSWYSGNTNHKPQAASGNGVRIGKRKKVGGHMNRAVEPEVLVSEVEGVDVNLDSRNGDPSETIQSGTEKIYLDSSVQTDYIIEDILNESSRSSPSVRKEASSNKRGSTRKTPKRKYGRRKFVKNQKDDHFIKPKKVIKREVPIFTKNVLMDGNVKVKPEIIDLMTIASGTVIVNGEKRFYCNECSKTYKKRSHLDRHKRVHTGERPFVCSYCEKGFSVRSILNQHVRIHTGEKPYSCNICSARFPQKSGLMTHMMLHTGKPFKCDQCDKSFVSNHKLINHMKGHAGDRPYNCDVCSSAFFTAAALHDHQMMHSRSRKHICSICNASFVHEVYLKIHLASHLMESGCVEPMDAKSAGSVSSHHSTSPQSNTSPENSNEISLTLDAIDQFCNGETIMMDLAS</sequence>
<dbReference type="GO" id="GO:0010468">
    <property type="term" value="P:regulation of gene expression"/>
    <property type="evidence" value="ECO:0007669"/>
    <property type="project" value="TreeGrafter"/>
</dbReference>
<proteinExistence type="inferred from homology"/>
<dbReference type="PROSITE" id="PS00028">
    <property type="entry name" value="ZINC_FINGER_C2H2_1"/>
    <property type="match status" value="7"/>
</dbReference>
<dbReference type="FunFam" id="3.30.160.60:FF:000202">
    <property type="entry name" value="Zinc finger protein 574"/>
    <property type="match status" value="1"/>
</dbReference>
<feature type="region of interest" description="Disordered" evidence="12">
    <location>
        <begin position="508"/>
        <end position="534"/>
    </location>
</feature>
<evidence type="ECO:0000256" key="7">
    <source>
        <dbReference type="ARBA" id="ARBA00023015"/>
    </source>
</evidence>
<reference evidence="14" key="1">
    <citation type="submission" date="2013-04" db="EMBL/GenBank/DDBJ databases">
        <authorList>
            <person name="Qu J."/>
            <person name="Murali S.C."/>
            <person name="Bandaranaike D."/>
            <person name="Bellair M."/>
            <person name="Blankenburg K."/>
            <person name="Chao H."/>
            <person name="Dinh H."/>
            <person name="Doddapaneni H."/>
            <person name="Downs B."/>
            <person name="Dugan-Rocha S."/>
            <person name="Elkadiri S."/>
            <person name="Gnanaolivu R.D."/>
            <person name="Hernandez B."/>
            <person name="Javaid M."/>
            <person name="Jayaseelan J.C."/>
            <person name="Lee S."/>
            <person name="Li M."/>
            <person name="Ming W."/>
            <person name="Munidasa M."/>
            <person name="Muniz J."/>
            <person name="Nguyen L."/>
            <person name="Ongeri F."/>
            <person name="Osuji N."/>
            <person name="Pu L.-L."/>
            <person name="Puazo M."/>
            <person name="Qu C."/>
            <person name="Quiroz J."/>
            <person name="Raj R."/>
            <person name="Weissenberger G."/>
            <person name="Xin Y."/>
            <person name="Zou X."/>
            <person name="Han Y."/>
            <person name="Richards S."/>
            <person name="Worley K."/>
            <person name="Muzny D."/>
            <person name="Gibbs R."/>
        </authorList>
    </citation>
    <scope>NUCLEOTIDE SEQUENCE</scope>
    <source>
        <strain evidence="14">Sampled in the wild</strain>
    </source>
</reference>
<evidence type="ECO:0000256" key="8">
    <source>
        <dbReference type="ARBA" id="ARBA00023125"/>
    </source>
</evidence>
<feature type="domain" description="C2H2-type" evidence="13">
    <location>
        <begin position="624"/>
        <end position="651"/>
    </location>
</feature>
<dbReference type="FunFam" id="3.30.160.60:FF:000446">
    <property type="entry name" value="Zinc finger protein"/>
    <property type="match status" value="1"/>
</dbReference>
<comment type="subcellular location">
    <subcellularLocation>
        <location evidence="1">Nucleus</location>
    </subcellularLocation>
</comment>
<dbReference type="Pfam" id="PF00096">
    <property type="entry name" value="zf-C2H2"/>
    <property type="match status" value="3"/>
</dbReference>
<evidence type="ECO:0000313" key="15">
    <source>
        <dbReference type="Proteomes" id="UP000792457"/>
    </source>
</evidence>
<dbReference type="Proteomes" id="UP000792457">
    <property type="component" value="Unassembled WGS sequence"/>
</dbReference>
<feature type="domain" description="C2H2-type" evidence="13">
    <location>
        <begin position="37"/>
        <end position="65"/>
    </location>
</feature>
<feature type="domain" description="C2H2-type" evidence="13">
    <location>
        <begin position="735"/>
        <end position="762"/>
    </location>
</feature>
<keyword evidence="5 11" id="KW-0863">Zinc-finger</keyword>
<evidence type="ECO:0000256" key="11">
    <source>
        <dbReference type="PROSITE-ProRule" id="PRU00042"/>
    </source>
</evidence>
<comment type="similarity">
    <text evidence="2">Belongs to the krueppel C2H2-type zinc-finger protein family.</text>
</comment>
<dbReference type="InterPro" id="IPR013087">
    <property type="entry name" value="Znf_C2H2_type"/>
</dbReference>
<dbReference type="PANTHER" id="PTHR16515:SF49">
    <property type="entry name" value="GASTRULA ZINC FINGER PROTEIN XLCGF49.1-LIKE-RELATED"/>
    <property type="match status" value="1"/>
</dbReference>
<keyword evidence="15" id="KW-1185">Reference proteome</keyword>
<keyword evidence="6" id="KW-0862">Zinc</keyword>
<feature type="region of interest" description="Disordered" evidence="12">
    <location>
        <begin position="215"/>
        <end position="319"/>
    </location>
</feature>
<dbReference type="GO" id="GO:0003677">
    <property type="term" value="F:DNA binding"/>
    <property type="evidence" value="ECO:0007669"/>
    <property type="project" value="UniProtKB-KW"/>
</dbReference>
<keyword evidence="7" id="KW-0805">Transcription regulation</keyword>
<evidence type="ECO:0000256" key="2">
    <source>
        <dbReference type="ARBA" id="ARBA00006991"/>
    </source>
</evidence>
<feature type="region of interest" description="Disordered" evidence="12">
    <location>
        <begin position="770"/>
        <end position="793"/>
    </location>
</feature>
<evidence type="ECO:0000256" key="5">
    <source>
        <dbReference type="ARBA" id="ARBA00022771"/>
    </source>
</evidence>
<name>A0A8K0K3M8_LADFU</name>
<dbReference type="GO" id="GO:0032502">
    <property type="term" value="P:developmental process"/>
    <property type="evidence" value="ECO:0007669"/>
    <property type="project" value="UniProtKB-ARBA"/>
</dbReference>
<evidence type="ECO:0000256" key="3">
    <source>
        <dbReference type="ARBA" id="ARBA00022723"/>
    </source>
</evidence>
<feature type="compositionally biased region" description="Basic and acidic residues" evidence="12">
    <location>
        <begin position="222"/>
        <end position="234"/>
    </location>
</feature>
<dbReference type="InterPro" id="IPR050331">
    <property type="entry name" value="Zinc_finger"/>
</dbReference>
<dbReference type="AlphaFoldDB" id="A0A8K0K3M8"/>
<feature type="compositionally biased region" description="Basic and acidic residues" evidence="12">
    <location>
        <begin position="292"/>
        <end position="319"/>
    </location>
</feature>
<dbReference type="InterPro" id="IPR036236">
    <property type="entry name" value="Znf_C2H2_sf"/>
</dbReference>
<accession>A0A8K0K3M8</accession>
<evidence type="ECO:0000256" key="1">
    <source>
        <dbReference type="ARBA" id="ARBA00004123"/>
    </source>
</evidence>
<dbReference type="GO" id="GO:0008270">
    <property type="term" value="F:zinc ion binding"/>
    <property type="evidence" value="ECO:0007669"/>
    <property type="project" value="UniProtKB-KW"/>
</dbReference>
<evidence type="ECO:0000256" key="9">
    <source>
        <dbReference type="ARBA" id="ARBA00023163"/>
    </source>
</evidence>
<keyword evidence="3" id="KW-0479">Metal-binding</keyword>
<dbReference type="GO" id="GO:0005634">
    <property type="term" value="C:nucleus"/>
    <property type="evidence" value="ECO:0007669"/>
    <property type="project" value="UniProtKB-SubCell"/>
</dbReference>
<evidence type="ECO:0000256" key="4">
    <source>
        <dbReference type="ARBA" id="ARBA00022737"/>
    </source>
</evidence>
<evidence type="ECO:0000259" key="13">
    <source>
        <dbReference type="PROSITE" id="PS50157"/>
    </source>
</evidence>
<dbReference type="Gene3D" id="3.30.160.60">
    <property type="entry name" value="Classic Zinc Finger"/>
    <property type="match status" value="5"/>
</dbReference>
<dbReference type="Pfam" id="PF13912">
    <property type="entry name" value="zf-C2H2_6"/>
    <property type="match status" value="1"/>
</dbReference>
<dbReference type="PANTHER" id="PTHR16515">
    <property type="entry name" value="PR DOMAIN ZINC FINGER PROTEIN"/>
    <property type="match status" value="1"/>
</dbReference>
<organism evidence="14 15">
    <name type="scientific">Ladona fulva</name>
    <name type="common">Scarce chaser dragonfly</name>
    <name type="synonym">Libellula fulva</name>
    <dbReference type="NCBI Taxonomy" id="123851"/>
    <lineage>
        <taxon>Eukaryota</taxon>
        <taxon>Metazoa</taxon>
        <taxon>Ecdysozoa</taxon>
        <taxon>Arthropoda</taxon>
        <taxon>Hexapoda</taxon>
        <taxon>Insecta</taxon>
        <taxon>Pterygota</taxon>
        <taxon>Palaeoptera</taxon>
        <taxon>Odonata</taxon>
        <taxon>Epiprocta</taxon>
        <taxon>Anisoptera</taxon>
        <taxon>Libelluloidea</taxon>
        <taxon>Libellulidae</taxon>
        <taxon>Ladona</taxon>
    </lineage>
</organism>
<keyword evidence="4" id="KW-0677">Repeat</keyword>
<feature type="compositionally biased region" description="Low complexity" evidence="12">
    <location>
        <begin position="771"/>
        <end position="789"/>
    </location>
</feature>
<feature type="compositionally biased region" description="Basic residues" evidence="12">
    <location>
        <begin position="523"/>
        <end position="534"/>
    </location>
</feature>
<keyword evidence="8" id="KW-0238">DNA-binding</keyword>
<evidence type="ECO:0000313" key="14">
    <source>
        <dbReference type="EMBL" id="KAG8227378.1"/>
    </source>
</evidence>
<dbReference type="PROSITE" id="PS50157">
    <property type="entry name" value="ZINC_FINGER_C2H2_2"/>
    <property type="match status" value="7"/>
</dbReference>
<gene>
    <name evidence="14" type="ORF">J437_LFUL000386</name>
</gene>
<reference evidence="14" key="2">
    <citation type="submission" date="2017-10" db="EMBL/GenBank/DDBJ databases">
        <title>Ladona fulva Genome sequencing and assembly.</title>
        <authorList>
            <person name="Murali S."/>
            <person name="Richards S."/>
            <person name="Bandaranaike D."/>
            <person name="Bellair M."/>
            <person name="Blankenburg K."/>
            <person name="Chao H."/>
            <person name="Dinh H."/>
            <person name="Doddapaneni H."/>
            <person name="Dugan-Rocha S."/>
            <person name="Elkadiri S."/>
            <person name="Gnanaolivu R."/>
            <person name="Hernandez B."/>
            <person name="Skinner E."/>
            <person name="Javaid M."/>
            <person name="Lee S."/>
            <person name="Li M."/>
            <person name="Ming W."/>
            <person name="Munidasa M."/>
            <person name="Muniz J."/>
            <person name="Nguyen L."/>
            <person name="Hughes D."/>
            <person name="Osuji N."/>
            <person name="Pu L.-L."/>
            <person name="Puazo M."/>
            <person name="Qu C."/>
            <person name="Quiroz J."/>
            <person name="Raj R."/>
            <person name="Weissenberger G."/>
            <person name="Xin Y."/>
            <person name="Zou X."/>
            <person name="Han Y."/>
            <person name="Worley K."/>
            <person name="Muzny D."/>
            <person name="Gibbs R."/>
        </authorList>
    </citation>
    <scope>NUCLEOTIDE SEQUENCE</scope>
    <source>
        <strain evidence="14">Sampled in the wild</strain>
    </source>
</reference>
<evidence type="ECO:0000256" key="6">
    <source>
        <dbReference type="ARBA" id="ARBA00022833"/>
    </source>
</evidence>
<dbReference type="OrthoDB" id="6365676at2759"/>
<dbReference type="FunFam" id="3.30.160.60:FF:001177">
    <property type="entry name" value="Zinc finger protein 33A"/>
    <property type="match status" value="1"/>
</dbReference>
<feature type="region of interest" description="Disordered" evidence="12">
    <location>
        <begin position="118"/>
        <end position="149"/>
    </location>
</feature>
<dbReference type="SUPFAM" id="SSF57667">
    <property type="entry name" value="beta-beta-alpha zinc fingers"/>
    <property type="match status" value="4"/>
</dbReference>
<feature type="domain" description="C2H2-type" evidence="13">
    <location>
        <begin position="652"/>
        <end position="679"/>
    </location>
</feature>
<keyword evidence="9" id="KW-0804">Transcription</keyword>
<comment type="caution">
    <text evidence="14">The sequence shown here is derived from an EMBL/GenBank/DDBJ whole genome shotgun (WGS) entry which is preliminary data.</text>
</comment>
<evidence type="ECO:0000256" key="12">
    <source>
        <dbReference type="SAM" id="MobiDB-lite"/>
    </source>
</evidence>
<feature type="domain" description="C2H2-type" evidence="13">
    <location>
        <begin position="679"/>
        <end position="706"/>
    </location>
</feature>
<feature type="domain" description="C2H2-type" evidence="13">
    <location>
        <begin position="707"/>
        <end position="734"/>
    </location>
</feature>
<dbReference type="SMART" id="SM00355">
    <property type="entry name" value="ZnF_C2H2"/>
    <property type="match status" value="7"/>
</dbReference>
<dbReference type="FunFam" id="3.30.160.60:FF:000557">
    <property type="entry name" value="zinc finger and SCAN domain-containing protein 29"/>
    <property type="match status" value="1"/>
</dbReference>
<dbReference type="EMBL" id="KZ308322">
    <property type="protein sequence ID" value="KAG8227378.1"/>
    <property type="molecule type" value="Genomic_DNA"/>
</dbReference>
<protein>
    <recommendedName>
        <fullName evidence="13">C2H2-type domain-containing protein</fullName>
    </recommendedName>
</protein>
<dbReference type="FunFam" id="3.30.160.60:FF:001156">
    <property type="entry name" value="Zinc finger protein 407"/>
    <property type="match status" value="1"/>
</dbReference>
<feature type="domain" description="C2H2-type" evidence="13">
    <location>
        <begin position="596"/>
        <end position="623"/>
    </location>
</feature>